<comment type="subcellular location">
    <subcellularLocation>
        <location evidence="2">Bacterial microcompartment</location>
    </subcellularLocation>
</comment>
<proteinExistence type="inferred from homology"/>
<dbReference type="AlphaFoldDB" id="A0A2X2VVE4"/>
<evidence type="ECO:0000256" key="2">
    <source>
        <dbReference type="ARBA" id="ARBA00024322"/>
    </source>
</evidence>
<comment type="similarity">
    <text evidence="1">Belongs to the CcmL/EutN family.</text>
</comment>
<dbReference type="Proteomes" id="UP000251584">
    <property type="component" value="Unassembled WGS sequence"/>
</dbReference>
<dbReference type="GO" id="GO:0031469">
    <property type="term" value="C:bacterial microcompartment"/>
    <property type="evidence" value="ECO:0007669"/>
    <property type="project" value="UniProtKB-SubCell"/>
</dbReference>
<gene>
    <name evidence="4" type="primary">pduN</name>
    <name evidence="4" type="ORF">NCTC10786_03002</name>
</gene>
<dbReference type="SUPFAM" id="SSF159133">
    <property type="entry name" value="EutN/CcmL-like"/>
    <property type="match status" value="1"/>
</dbReference>
<sequence length="85" mass="9365">MHLARVTGAVVSTQKSPSLVGKKLLLVRRVSAMESFPTRLLPEMRLPSIPSALAWVNWFYSAAAPAPDMFFPARTRPSIWPLSAS</sequence>
<protein>
    <submittedName>
        <fullName evidence="4">Propanediol utilization: polyhedral bodies</fullName>
    </submittedName>
</protein>
<dbReference type="Gene3D" id="2.40.50.220">
    <property type="entry name" value="EutN/Ccml"/>
    <property type="match status" value="1"/>
</dbReference>
<accession>A0A2X2VVE4</accession>
<dbReference type="EMBL" id="UAVY01000004">
    <property type="protein sequence ID" value="SQB29223.1"/>
    <property type="molecule type" value="Genomic_DNA"/>
</dbReference>
<name>A0A2X2VVE4_CITKO</name>
<evidence type="ECO:0000256" key="1">
    <source>
        <dbReference type="ARBA" id="ARBA00023608"/>
    </source>
</evidence>
<evidence type="ECO:0000256" key="3">
    <source>
        <dbReference type="ARBA" id="ARBA00024446"/>
    </source>
</evidence>
<evidence type="ECO:0000313" key="5">
    <source>
        <dbReference type="Proteomes" id="UP000251584"/>
    </source>
</evidence>
<keyword evidence="3" id="KW-1283">Bacterial microcompartment</keyword>
<dbReference type="Pfam" id="PF03319">
    <property type="entry name" value="EutN_CcmL"/>
    <property type="match status" value="1"/>
</dbReference>
<reference evidence="4 5" key="1">
    <citation type="submission" date="2018-06" db="EMBL/GenBank/DDBJ databases">
        <authorList>
            <consortium name="Pathogen Informatics"/>
            <person name="Doyle S."/>
        </authorList>
    </citation>
    <scope>NUCLEOTIDE SEQUENCE [LARGE SCALE GENOMIC DNA]</scope>
    <source>
        <strain evidence="4 5">NCTC10786</strain>
    </source>
</reference>
<dbReference type="InterPro" id="IPR004992">
    <property type="entry name" value="EutN_CcmL"/>
</dbReference>
<dbReference type="PROSITE" id="PS51932">
    <property type="entry name" value="BMV"/>
    <property type="match status" value="1"/>
</dbReference>
<organism evidence="4 5">
    <name type="scientific">Citrobacter koseri</name>
    <name type="common">Citrobacter diversus</name>
    <dbReference type="NCBI Taxonomy" id="545"/>
    <lineage>
        <taxon>Bacteria</taxon>
        <taxon>Pseudomonadati</taxon>
        <taxon>Pseudomonadota</taxon>
        <taxon>Gammaproteobacteria</taxon>
        <taxon>Enterobacterales</taxon>
        <taxon>Enterobacteriaceae</taxon>
        <taxon>Citrobacter</taxon>
    </lineage>
</organism>
<evidence type="ECO:0000313" key="4">
    <source>
        <dbReference type="EMBL" id="SQB29223.1"/>
    </source>
</evidence>
<dbReference type="InterPro" id="IPR036677">
    <property type="entry name" value="EutN_CcmL_sf"/>
</dbReference>